<evidence type="ECO:0000313" key="1">
    <source>
        <dbReference type="EMBL" id="KAH3672681.1"/>
    </source>
</evidence>
<comment type="caution">
    <text evidence="1">The sequence shown here is derived from an EMBL/GenBank/DDBJ whole genome shotgun (WGS) entry which is preliminary data.</text>
</comment>
<protein>
    <submittedName>
        <fullName evidence="1">Uncharacterized protein</fullName>
    </submittedName>
</protein>
<proteinExistence type="predicted"/>
<dbReference type="Proteomes" id="UP000769528">
    <property type="component" value="Unassembled WGS sequence"/>
</dbReference>
<gene>
    <name evidence="1" type="ORF">WICMUC_004199</name>
</gene>
<organism evidence="1 2">
    <name type="scientific">Wickerhamomyces mucosus</name>
    <dbReference type="NCBI Taxonomy" id="1378264"/>
    <lineage>
        <taxon>Eukaryota</taxon>
        <taxon>Fungi</taxon>
        <taxon>Dikarya</taxon>
        <taxon>Ascomycota</taxon>
        <taxon>Saccharomycotina</taxon>
        <taxon>Saccharomycetes</taxon>
        <taxon>Phaffomycetales</taxon>
        <taxon>Wickerhamomycetaceae</taxon>
        <taxon>Wickerhamomyces</taxon>
    </lineage>
</organism>
<evidence type="ECO:0000313" key="2">
    <source>
        <dbReference type="Proteomes" id="UP000769528"/>
    </source>
</evidence>
<name>A0A9P8TBY8_9ASCO</name>
<reference evidence="1" key="1">
    <citation type="journal article" date="2021" name="Open Biol.">
        <title>Shared evolutionary footprints suggest mitochondrial oxidative damage underlies multiple complex I losses in fungi.</title>
        <authorList>
            <person name="Schikora-Tamarit M.A."/>
            <person name="Marcet-Houben M."/>
            <person name="Nosek J."/>
            <person name="Gabaldon T."/>
        </authorList>
    </citation>
    <scope>NUCLEOTIDE SEQUENCE</scope>
    <source>
        <strain evidence="1">CBS6341</strain>
    </source>
</reference>
<dbReference type="AlphaFoldDB" id="A0A9P8TBY8"/>
<dbReference type="OrthoDB" id="4079943at2759"/>
<reference evidence="1" key="2">
    <citation type="submission" date="2021-01" db="EMBL/GenBank/DDBJ databases">
        <authorList>
            <person name="Schikora-Tamarit M.A."/>
        </authorList>
    </citation>
    <scope>NUCLEOTIDE SEQUENCE</scope>
    <source>
        <strain evidence="1">CBS6341</strain>
    </source>
</reference>
<keyword evidence="2" id="KW-1185">Reference proteome</keyword>
<sequence length="228" mass="26683">MQFNQLPTEIQLQILSQINSLPQENITTEIDKLSSYIVEKKIQHYLSNNEISLSIYSTNNQEINQKYQYNLIPNNNNDMNSNINFKLKELTSKNPVIPMSLNNNKPLFKSNDISKSHMDLIVNEDQSSIKFYLNLMINDKIISEFQMKSSIYLSNQSINISKNSKLDINLINMGILKDDNDDELLLNSNNYKFEESFKYEFLIDNLSINKQYLIQLLESQLESCIIRY</sequence>
<dbReference type="EMBL" id="JAEUBF010001116">
    <property type="protein sequence ID" value="KAH3672681.1"/>
    <property type="molecule type" value="Genomic_DNA"/>
</dbReference>
<accession>A0A9P8TBY8</accession>